<proteinExistence type="predicted"/>
<evidence type="ECO:0000256" key="1">
    <source>
        <dbReference type="SAM" id="MobiDB-lite"/>
    </source>
</evidence>
<reference evidence="3" key="1">
    <citation type="journal article" date="2019" name="Int. J. Syst. Evol. Microbiol.">
        <title>The Global Catalogue of Microorganisms (GCM) 10K type strain sequencing project: providing services to taxonomists for standard genome sequencing and annotation.</title>
        <authorList>
            <consortium name="The Broad Institute Genomics Platform"/>
            <consortium name="The Broad Institute Genome Sequencing Center for Infectious Disease"/>
            <person name="Wu L."/>
            <person name="Ma J."/>
        </authorList>
    </citation>
    <scope>NUCLEOTIDE SEQUENCE [LARGE SCALE GENOMIC DNA]</scope>
    <source>
        <strain evidence="3">JCM 11882</strain>
    </source>
</reference>
<organism evidence="2 3">
    <name type="scientific">Dietzia aurantiaca</name>
    <dbReference type="NCBI Taxonomy" id="983873"/>
    <lineage>
        <taxon>Bacteria</taxon>
        <taxon>Bacillati</taxon>
        <taxon>Actinomycetota</taxon>
        <taxon>Actinomycetes</taxon>
        <taxon>Mycobacteriales</taxon>
        <taxon>Dietziaceae</taxon>
        <taxon>Dietzia</taxon>
    </lineage>
</organism>
<sequence>MILTDSRLKPLLDGLDLSMPLFHSNAIMSGFSPAYILDTPRWYDDAEITVRAGFGDEAAPEDIPGFAKRFGCAVKDGYGSTKLAIVIVRTEHSPQESIGGTVSWSCPSPPRPTSRPRRGRAGSGLPTSCPPRRPTRSSSAS</sequence>
<accession>A0ABV9PRU5</accession>
<feature type="region of interest" description="Disordered" evidence="1">
    <location>
        <begin position="92"/>
        <end position="141"/>
    </location>
</feature>
<evidence type="ECO:0000313" key="3">
    <source>
        <dbReference type="Proteomes" id="UP001595836"/>
    </source>
</evidence>
<name>A0ABV9PRU5_9ACTN</name>
<comment type="caution">
    <text evidence="2">The sequence shown here is derived from an EMBL/GenBank/DDBJ whole genome shotgun (WGS) entry which is preliminary data.</text>
</comment>
<dbReference type="Proteomes" id="UP001595836">
    <property type="component" value="Unassembled WGS sequence"/>
</dbReference>
<dbReference type="RefSeq" id="WP_344995493.1">
    <property type="nucleotide sequence ID" value="NZ_BAABCD010000051.1"/>
</dbReference>
<protein>
    <recommendedName>
        <fullName evidence="4">AMP-dependent synthetase/ligase domain-containing protein</fullName>
    </recommendedName>
</protein>
<evidence type="ECO:0000313" key="2">
    <source>
        <dbReference type="EMBL" id="MFC4755832.1"/>
    </source>
</evidence>
<gene>
    <name evidence="2" type="ORF">ACFO7U_13745</name>
</gene>
<keyword evidence="3" id="KW-1185">Reference proteome</keyword>
<evidence type="ECO:0008006" key="4">
    <source>
        <dbReference type="Google" id="ProtNLM"/>
    </source>
</evidence>
<dbReference type="EMBL" id="JBHSHP010000054">
    <property type="protein sequence ID" value="MFC4755832.1"/>
    <property type="molecule type" value="Genomic_DNA"/>
</dbReference>